<dbReference type="Gene3D" id="3.40.47.10">
    <property type="match status" value="1"/>
</dbReference>
<accession>A0A1W0BAE1</accession>
<dbReference type="InterPro" id="IPR001227">
    <property type="entry name" value="Ac_transferase_dom_sf"/>
</dbReference>
<dbReference type="InterPro" id="IPR020806">
    <property type="entry name" value="PKS_PP-bd"/>
</dbReference>
<reference evidence="10 11" key="1">
    <citation type="journal article" date="2016" name="Antonie Van Leeuwenhoek">
        <title>Nocardia donostiensis sp. nov., isolated from human respiratory specimens.</title>
        <authorList>
            <person name="Ercibengoa M."/>
            <person name="Bell M."/>
            <person name="Marimon J.M."/>
            <person name="Humrighouse B."/>
            <person name="Klenk H.P."/>
            <person name="Potter G."/>
            <person name="Perez-Trallero E."/>
        </authorList>
    </citation>
    <scope>NUCLEOTIDE SEQUENCE [LARGE SCALE GENOMIC DNA]</scope>
    <source>
        <strain evidence="10 11">X1655</strain>
    </source>
</reference>
<dbReference type="PROSITE" id="PS52019">
    <property type="entry name" value="PKS_MFAS_DH"/>
    <property type="match status" value="1"/>
</dbReference>
<dbReference type="Pfam" id="PF00698">
    <property type="entry name" value="Acyl_transf_1"/>
    <property type="match status" value="1"/>
</dbReference>
<keyword evidence="2" id="KW-0597">Phosphoprotein</keyword>
<dbReference type="InterPro" id="IPR016039">
    <property type="entry name" value="Thiolase-like"/>
</dbReference>
<feature type="domain" description="Carrier" evidence="7">
    <location>
        <begin position="1937"/>
        <end position="2011"/>
    </location>
</feature>
<dbReference type="PROSITE" id="PS50075">
    <property type="entry name" value="CARRIER"/>
    <property type="match status" value="1"/>
</dbReference>
<dbReference type="InterPro" id="IPR014031">
    <property type="entry name" value="Ketoacyl_synth_C"/>
</dbReference>
<dbReference type="SMART" id="SM01294">
    <property type="entry name" value="PKS_PP_betabranch"/>
    <property type="match status" value="1"/>
</dbReference>
<evidence type="ECO:0000313" key="10">
    <source>
        <dbReference type="EMBL" id="ONM49013.1"/>
    </source>
</evidence>
<dbReference type="InterPro" id="IPR049551">
    <property type="entry name" value="PKS_DH_C"/>
</dbReference>
<feature type="region of interest" description="Disordered" evidence="6">
    <location>
        <begin position="1491"/>
        <end position="1585"/>
    </location>
</feature>
<dbReference type="SUPFAM" id="SSF55048">
    <property type="entry name" value="Probable ACP-binding domain of malonyl-CoA ACP transacylase"/>
    <property type="match status" value="1"/>
</dbReference>
<evidence type="ECO:0000256" key="5">
    <source>
        <dbReference type="PROSITE-ProRule" id="PRU01363"/>
    </source>
</evidence>
<evidence type="ECO:0000259" key="7">
    <source>
        <dbReference type="PROSITE" id="PS50075"/>
    </source>
</evidence>
<evidence type="ECO:0000259" key="9">
    <source>
        <dbReference type="PROSITE" id="PS52019"/>
    </source>
</evidence>
<dbReference type="InterPro" id="IPR042104">
    <property type="entry name" value="PKS_dehydratase_sf"/>
</dbReference>
<feature type="active site" description="Proton acceptor; for dehydratase activity" evidence="5">
    <location>
        <position position="881"/>
    </location>
</feature>
<dbReference type="OrthoDB" id="4515293at2"/>
<feature type="region of interest" description="Disordered" evidence="6">
    <location>
        <begin position="1451"/>
        <end position="1477"/>
    </location>
</feature>
<dbReference type="GO" id="GO:0031177">
    <property type="term" value="F:phosphopantetheine binding"/>
    <property type="evidence" value="ECO:0007669"/>
    <property type="project" value="InterPro"/>
</dbReference>
<evidence type="ECO:0000256" key="4">
    <source>
        <dbReference type="ARBA" id="ARBA00023268"/>
    </source>
</evidence>
<feature type="region of interest" description="C-terminal hotdog fold" evidence="5">
    <location>
        <begin position="979"/>
        <end position="1115"/>
    </location>
</feature>
<dbReference type="InterPro" id="IPR036736">
    <property type="entry name" value="ACP-like_sf"/>
</dbReference>
<dbReference type="InterPro" id="IPR018201">
    <property type="entry name" value="Ketoacyl_synth_AS"/>
</dbReference>
<dbReference type="InterPro" id="IPR049900">
    <property type="entry name" value="PKS_mFAS_DH"/>
</dbReference>
<dbReference type="STRING" id="1538463.B0T36_15850"/>
<dbReference type="InterPro" id="IPR036291">
    <property type="entry name" value="NAD(P)-bd_dom_sf"/>
</dbReference>
<protein>
    <submittedName>
        <fullName evidence="10">Uncharacterized protein</fullName>
    </submittedName>
</protein>
<dbReference type="GO" id="GO:0006633">
    <property type="term" value="P:fatty acid biosynthetic process"/>
    <property type="evidence" value="ECO:0007669"/>
    <property type="project" value="InterPro"/>
</dbReference>
<organism evidence="10 11">
    <name type="scientific">Nocardia donostiensis</name>
    <dbReference type="NCBI Taxonomy" id="1538463"/>
    <lineage>
        <taxon>Bacteria</taxon>
        <taxon>Bacillati</taxon>
        <taxon>Actinomycetota</taxon>
        <taxon>Actinomycetes</taxon>
        <taxon>Mycobacteriales</taxon>
        <taxon>Nocardiaceae</taxon>
        <taxon>Nocardia</taxon>
    </lineage>
</organism>
<dbReference type="InterPro" id="IPR014030">
    <property type="entry name" value="Ketoacyl_synth_N"/>
</dbReference>
<dbReference type="InterPro" id="IPR014043">
    <property type="entry name" value="Acyl_transferase_dom"/>
</dbReference>
<keyword evidence="4" id="KW-0511">Multifunctional enzyme</keyword>
<dbReference type="Gene3D" id="3.30.70.250">
    <property type="entry name" value="Malonyl-CoA ACP transacylase, ACP-binding"/>
    <property type="match status" value="1"/>
</dbReference>
<dbReference type="InterPro" id="IPR016035">
    <property type="entry name" value="Acyl_Trfase/lysoPLipase"/>
</dbReference>
<gene>
    <name evidence="10" type="ORF">B0T46_08680</name>
</gene>
<dbReference type="Pfam" id="PF00550">
    <property type="entry name" value="PP-binding"/>
    <property type="match status" value="1"/>
</dbReference>
<evidence type="ECO:0000256" key="3">
    <source>
        <dbReference type="ARBA" id="ARBA00022679"/>
    </source>
</evidence>
<feature type="compositionally biased region" description="Polar residues" evidence="6">
    <location>
        <begin position="1513"/>
        <end position="1546"/>
    </location>
</feature>
<dbReference type="InterPro" id="IPR057326">
    <property type="entry name" value="KR_dom"/>
</dbReference>
<dbReference type="Pfam" id="PF14765">
    <property type="entry name" value="PS-DH"/>
    <property type="match status" value="1"/>
</dbReference>
<dbReference type="PROSITE" id="PS00606">
    <property type="entry name" value="KS3_1"/>
    <property type="match status" value="1"/>
</dbReference>
<dbReference type="SUPFAM" id="SSF47336">
    <property type="entry name" value="ACP-like"/>
    <property type="match status" value="1"/>
</dbReference>
<dbReference type="SMART" id="SM00827">
    <property type="entry name" value="PKS_AT"/>
    <property type="match status" value="1"/>
</dbReference>
<dbReference type="InterPro" id="IPR050091">
    <property type="entry name" value="PKS_NRPS_Biosynth_Enz"/>
</dbReference>
<dbReference type="RefSeq" id="WP_077115997.1">
    <property type="nucleotide sequence ID" value="NZ_MUKP01000018.1"/>
</dbReference>
<evidence type="ECO:0000313" key="11">
    <source>
        <dbReference type="Proteomes" id="UP000188836"/>
    </source>
</evidence>
<dbReference type="InterPro" id="IPR016036">
    <property type="entry name" value="Malonyl_transacylase_ACP-bd"/>
</dbReference>
<dbReference type="Gene3D" id="3.40.50.720">
    <property type="entry name" value="NAD(P)-binding Rossmann-like Domain"/>
    <property type="match status" value="1"/>
</dbReference>
<keyword evidence="1" id="KW-0596">Phosphopantetheine</keyword>
<feature type="compositionally biased region" description="Gly residues" evidence="6">
    <location>
        <begin position="1294"/>
        <end position="1304"/>
    </location>
</feature>
<dbReference type="EMBL" id="MUMY01000006">
    <property type="protein sequence ID" value="ONM49013.1"/>
    <property type="molecule type" value="Genomic_DNA"/>
</dbReference>
<name>A0A1W0BAE1_9NOCA</name>
<feature type="region of interest" description="Disordered" evidence="6">
    <location>
        <begin position="1188"/>
        <end position="1307"/>
    </location>
</feature>
<dbReference type="SUPFAM" id="SSF53901">
    <property type="entry name" value="Thiolase-like"/>
    <property type="match status" value="1"/>
</dbReference>
<dbReference type="Pfam" id="PF08659">
    <property type="entry name" value="KR"/>
    <property type="match status" value="1"/>
</dbReference>
<feature type="compositionally biased region" description="Polar residues" evidence="6">
    <location>
        <begin position="1246"/>
        <end position="1257"/>
    </location>
</feature>
<dbReference type="SUPFAM" id="SSF51735">
    <property type="entry name" value="NAD(P)-binding Rossmann-fold domains"/>
    <property type="match status" value="1"/>
</dbReference>
<dbReference type="SMART" id="SM00822">
    <property type="entry name" value="PKS_KR"/>
    <property type="match status" value="1"/>
</dbReference>
<dbReference type="PANTHER" id="PTHR43775:SF37">
    <property type="entry name" value="SI:DKEY-61P9.11"/>
    <property type="match status" value="1"/>
</dbReference>
<dbReference type="SMART" id="SM00825">
    <property type="entry name" value="PKS_KS"/>
    <property type="match status" value="1"/>
</dbReference>
<dbReference type="GO" id="GO:0004315">
    <property type="term" value="F:3-oxoacyl-[acyl-carrier-protein] synthase activity"/>
    <property type="evidence" value="ECO:0007669"/>
    <property type="project" value="InterPro"/>
</dbReference>
<dbReference type="Gene3D" id="3.40.366.10">
    <property type="entry name" value="Malonyl-Coenzyme A Acyl Carrier Protein, domain 2"/>
    <property type="match status" value="1"/>
</dbReference>
<evidence type="ECO:0000256" key="6">
    <source>
        <dbReference type="SAM" id="MobiDB-lite"/>
    </source>
</evidence>
<dbReference type="InterPro" id="IPR013968">
    <property type="entry name" value="PKS_KR"/>
</dbReference>
<dbReference type="Proteomes" id="UP000188836">
    <property type="component" value="Unassembled WGS sequence"/>
</dbReference>
<dbReference type="Pfam" id="PF02801">
    <property type="entry name" value="Ketoacyl-synt_C"/>
    <property type="match status" value="1"/>
</dbReference>
<sequence>MTATPAPHPPIAIVGMACRLPAAASITEFWRLLLSGQDALGQPPPGRVGTQPGGYLADIDWFDNDWFGISAREAAVMDPQQRLALEVAVEAIDDAGIGYRAQGCGAAVVFGACGYDHGSVVLGKGGHDAQYAVTGSALSIIANRLSYVLDLHGPSLVVDSACSSSLAAIDLAVRLLTDGTIPFAVVGGVNLALLPHTTDYLAEGGFLAPDGRGKPFDANADGYVRGDGCAVVVLQRSADAMRSGNRIYAEILGTAVGSDGRSNGLYAPNGRAQQDVVRTAWARSGLDPATAGYLECHGTGTALGDAVEVGALAAVLGDERSPTWIGSVKSTVGHLEAAAGVTGLIKTALSIHHGTIVPTVGFRTENPLLRLTERGLRVPTRLVDWRATPAVERLAGVSSFGFGGTNAHVVVRGTPHPHPRPREDNTPVLIPVTGQDLGDLRDHARQAAELLGNLPNEPQTDNEPAREPTLTAFAAGAARLLPELARAAVVAADRIEGEHRLRALAAGTPVAGVIAPRDRRRHGGIVFLFSGQGGQHARMGRALAARYPAFADAITVAADAVAAAGGPRVWTPKRGFVLQAPERSVTELVQPAIFVFQVAAARLLESWGVRPDAVTGHSLGEVAAAAVSGALPVEEAARVVVARSRALGRLDGQGAMAVLEAEPHEVRRLVEPMCDSVGIAAVNGPRSVVVSGLPRYIDTLVRRAKRRDIYARRIAVDFAAHSPQVDAVLPEFRACLTGLAAEKPHTRIYSTARRGETITTAGMDADYWCQNVAATVELAAALDRAAADGMATVLEIGPHPVLLGAVGDHPDYTGAVYPLTTRSDEGGDFLACLAGLYTEGRTLNWPAAGPFDWAPRRRWRRRHFPLVTTEPPFHADDLSDHIVHGEAVVPAAFWLRKLLHMARGSGRSALADFVAHERLTPSALAEVRYQRESVSGRLRAEVTGRGALASARLAGDPTPADIIAWMRMVDANRAALRGMRVTTPDDLYERLRARHLEYGPVFRPLRHIASGRDRAFATFDGLDLHRTATVDGCLQLFAAVAPDELPADTVPLPIAVASAWLSTEPGRRVQEAHAFVRGRSANGLSGDIFATDQNGAPVLALTGVQIRFAALSGGDSSLPSKALAHTELPVVPVRGSEVGEVPPRTLLREIWEPLSPDHGISPGPESGAVPLLSPADDYRPDRIVQATLPVSPQTAGRAHPPSVPGVDVANLRTTADGNHPHPVPEANATNPRTTAVRNHPHPLPETNATNPRATTHPSHSHPAPEASTAHPRTTADPNNPHPGSEAGRSALQVGSGGTGFGTGNRSGPEIRRAVVVGASAQAVRLTRELDRCVPTERVAREPDQAGPIVSAVLASRTAAARTAVVVVWPHENPAPTDDEPAVVTVGRVLDLLQRINASAATASLTVVLPTGAAITHPTTMRAPLDSPSARAGYRNDGIGDAYRAEPTWLSETPARGADDSGFFGHRAGSPNEHHDQPWIPAHTERARTLPVANAPHGETPTPGRDLQERTDTGKQPPQTLSAPGDNLEQTDTTTGNQARQKWSSTDTRGRTGATVSDPGEQHGGAASDERGAAGVDRGPTRQGADAGFVGEGPVFADARVGAIAGLVRSLQLESGRPVRLVWSAGVEVTNQDLLCRLVTGSDTGQAARIPEEVLLAGGAPAVRRFVPAGPRGRRIEIDPAGTYVVTGGLGALGSVAVRWLLDAGAREVVVPTRSPRPAPQLLDGLEDRIVVVRCDVADRTDLDNALRDIRESGCTIRGVVHAAGSVQDAVFEAVSAAQLARLFAPKLTAATNLIELTATDPVDFTLLFSSATGAFGAPGQAAYAAANAAMDALARTYGDRGVTSIGWGAWETGLAAASGGAAHFARAGIVALGNRGGARLLRDTLGYGGYLLAMDYATNTDASPIAVRLRELLETYTYPVTTARLEDSPPGPFVRPEPIIETVRHALAATLSIPPQSVDTAADFNDLGLSSLLAIDMRRTLEHRLNIHISTVELFRHPTVETLAAALSARLGHLADGADR</sequence>
<dbReference type="PANTHER" id="PTHR43775">
    <property type="entry name" value="FATTY ACID SYNTHASE"/>
    <property type="match status" value="1"/>
</dbReference>
<keyword evidence="11" id="KW-1185">Reference proteome</keyword>
<feature type="active site" description="Proton donor; for dehydratase activity" evidence="5">
    <location>
        <position position="1031"/>
    </location>
</feature>
<dbReference type="Pfam" id="PF16197">
    <property type="entry name" value="KAsynt_C_assoc"/>
    <property type="match status" value="1"/>
</dbReference>
<dbReference type="CDD" id="cd00833">
    <property type="entry name" value="PKS"/>
    <property type="match status" value="1"/>
</dbReference>
<feature type="domain" description="Ketosynthase family 3 (KS3)" evidence="8">
    <location>
        <begin position="8"/>
        <end position="413"/>
    </location>
</feature>
<dbReference type="Gene3D" id="3.10.129.110">
    <property type="entry name" value="Polyketide synthase dehydratase"/>
    <property type="match status" value="1"/>
</dbReference>
<evidence type="ECO:0000256" key="1">
    <source>
        <dbReference type="ARBA" id="ARBA00022450"/>
    </source>
</evidence>
<dbReference type="InterPro" id="IPR032821">
    <property type="entry name" value="PKS_assoc"/>
</dbReference>
<dbReference type="GO" id="GO:0004312">
    <property type="term" value="F:fatty acid synthase activity"/>
    <property type="evidence" value="ECO:0007669"/>
    <property type="project" value="TreeGrafter"/>
</dbReference>
<feature type="region of interest" description="Disordered" evidence="6">
    <location>
        <begin position="1155"/>
        <end position="1176"/>
    </location>
</feature>
<dbReference type="InterPro" id="IPR020841">
    <property type="entry name" value="PKS_Beta-ketoAc_synthase_dom"/>
</dbReference>
<dbReference type="PROSITE" id="PS52004">
    <property type="entry name" value="KS3_2"/>
    <property type="match status" value="1"/>
</dbReference>
<dbReference type="InterPro" id="IPR006162">
    <property type="entry name" value="Ppantetheine_attach_site"/>
</dbReference>
<evidence type="ECO:0000256" key="2">
    <source>
        <dbReference type="ARBA" id="ARBA00022553"/>
    </source>
</evidence>
<feature type="domain" description="PKS/mFAS DH" evidence="9">
    <location>
        <begin position="840"/>
        <end position="1115"/>
    </location>
</feature>
<feature type="region of interest" description="N-terminal hotdog fold" evidence="5">
    <location>
        <begin position="840"/>
        <end position="964"/>
    </location>
</feature>
<dbReference type="PROSITE" id="PS00012">
    <property type="entry name" value="PHOSPHOPANTETHEINE"/>
    <property type="match status" value="1"/>
</dbReference>
<dbReference type="SMART" id="SM00823">
    <property type="entry name" value="PKS_PP"/>
    <property type="match status" value="1"/>
</dbReference>
<keyword evidence="3" id="KW-0808">Transferase</keyword>
<dbReference type="SUPFAM" id="SSF52151">
    <property type="entry name" value="FabD/lysophospholipase-like"/>
    <property type="match status" value="1"/>
</dbReference>
<proteinExistence type="predicted"/>
<dbReference type="InterPro" id="IPR009081">
    <property type="entry name" value="PP-bd_ACP"/>
</dbReference>
<dbReference type="Pfam" id="PF00109">
    <property type="entry name" value="ketoacyl-synt"/>
    <property type="match status" value="1"/>
</dbReference>
<evidence type="ECO:0000259" key="8">
    <source>
        <dbReference type="PROSITE" id="PS52004"/>
    </source>
</evidence>
<dbReference type="CDD" id="cd05274">
    <property type="entry name" value="KR_FAS_SDR_x"/>
    <property type="match status" value="1"/>
</dbReference>
<comment type="caution">
    <text evidence="10">The sequence shown here is derived from an EMBL/GenBank/DDBJ whole genome shotgun (WGS) entry which is preliminary data.</text>
</comment>
<feature type="compositionally biased region" description="Polar residues" evidence="6">
    <location>
        <begin position="1227"/>
        <end position="1236"/>
    </location>
</feature>
<dbReference type="Gene3D" id="1.10.1200.10">
    <property type="entry name" value="ACP-like"/>
    <property type="match status" value="1"/>
</dbReference>